<dbReference type="PANTHER" id="PTHR43498:SF1">
    <property type="entry name" value="COB--COM HETERODISULFIDE REDUCTASE IRON-SULFUR SUBUNIT A"/>
    <property type="match status" value="1"/>
</dbReference>
<dbReference type="OrthoDB" id="6612291at2759"/>
<reference evidence="6 7" key="1">
    <citation type="submission" date="2015-01" db="EMBL/GenBank/DDBJ databases">
        <title>The Genome Sequence of Rhinocladiella mackenzie CBS 650.93.</title>
        <authorList>
            <consortium name="The Broad Institute Genomics Platform"/>
            <person name="Cuomo C."/>
            <person name="de Hoog S."/>
            <person name="Gorbushina A."/>
            <person name="Stielow B."/>
            <person name="Teixiera M."/>
            <person name="Abouelleil A."/>
            <person name="Chapman S.B."/>
            <person name="Priest M."/>
            <person name="Young S.K."/>
            <person name="Wortman J."/>
            <person name="Nusbaum C."/>
            <person name="Birren B."/>
        </authorList>
    </citation>
    <scope>NUCLEOTIDE SEQUENCE [LARGE SCALE GENOMIC DNA]</scope>
    <source>
        <strain evidence="6 7">CBS 650.93</strain>
    </source>
</reference>
<dbReference type="SUPFAM" id="SSF51905">
    <property type="entry name" value="FAD/NAD(P)-binding domain"/>
    <property type="match status" value="1"/>
</dbReference>
<keyword evidence="4" id="KW-0408">Iron</keyword>
<evidence type="ECO:0008006" key="8">
    <source>
        <dbReference type="Google" id="ProtNLM"/>
    </source>
</evidence>
<evidence type="ECO:0000256" key="3">
    <source>
        <dbReference type="ARBA" id="ARBA00023002"/>
    </source>
</evidence>
<keyword evidence="3" id="KW-0560">Oxidoreductase</keyword>
<evidence type="ECO:0000256" key="4">
    <source>
        <dbReference type="ARBA" id="ARBA00023004"/>
    </source>
</evidence>
<keyword evidence="7" id="KW-1185">Reference proteome</keyword>
<dbReference type="AlphaFoldDB" id="A0A0D2FMH3"/>
<dbReference type="InterPro" id="IPR039650">
    <property type="entry name" value="HdrA-like"/>
</dbReference>
<dbReference type="Proteomes" id="UP000053617">
    <property type="component" value="Unassembled WGS sequence"/>
</dbReference>
<dbReference type="PANTHER" id="PTHR43498">
    <property type="entry name" value="FERREDOXIN:COB-COM HETERODISULFIDE REDUCTASE SUBUNIT A"/>
    <property type="match status" value="1"/>
</dbReference>
<accession>A0A0D2FMH3</accession>
<dbReference type="GO" id="GO:0046872">
    <property type="term" value="F:metal ion binding"/>
    <property type="evidence" value="ECO:0007669"/>
    <property type="project" value="UniProtKB-KW"/>
</dbReference>
<dbReference type="RefSeq" id="XP_013270333.1">
    <property type="nucleotide sequence ID" value="XM_013414879.1"/>
</dbReference>
<dbReference type="Gene3D" id="3.50.50.60">
    <property type="entry name" value="FAD/NAD(P)-binding domain"/>
    <property type="match status" value="1"/>
</dbReference>
<dbReference type="HOGENOM" id="CLU_045820_0_0_1"/>
<evidence type="ECO:0000313" key="7">
    <source>
        <dbReference type="Proteomes" id="UP000053617"/>
    </source>
</evidence>
<dbReference type="Pfam" id="PF12831">
    <property type="entry name" value="FAD_oxidored"/>
    <property type="match status" value="1"/>
</dbReference>
<keyword evidence="5" id="KW-0411">Iron-sulfur</keyword>
<evidence type="ECO:0000256" key="5">
    <source>
        <dbReference type="ARBA" id="ARBA00023014"/>
    </source>
</evidence>
<dbReference type="GeneID" id="25294820"/>
<dbReference type="EMBL" id="KN847479">
    <property type="protein sequence ID" value="KIX03197.1"/>
    <property type="molecule type" value="Genomic_DNA"/>
</dbReference>
<gene>
    <name evidence="6" type="ORF">Z518_06749</name>
</gene>
<organism evidence="6 7">
    <name type="scientific">Rhinocladiella mackenziei CBS 650.93</name>
    <dbReference type="NCBI Taxonomy" id="1442369"/>
    <lineage>
        <taxon>Eukaryota</taxon>
        <taxon>Fungi</taxon>
        <taxon>Dikarya</taxon>
        <taxon>Ascomycota</taxon>
        <taxon>Pezizomycotina</taxon>
        <taxon>Eurotiomycetes</taxon>
        <taxon>Chaetothyriomycetidae</taxon>
        <taxon>Chaetothyriales</taxon>
        <taxon>Herpotrichiellaceae</taxon>
        <taxon>Rhinocladiella</taxon>
    </lineage>
</organism>
<evidence type="ECO:0000256" key="1">
    <source>
        <dbReference type="ARBA" id="ARBA00022485"/>
    </source>
</evidence>
<evidence type="ECO:0000313" key="6">
    <source>
        <dbReference type="EMBL" id="KIX03197.1"/>
    </source>
</evidence>
<sequence>MVGLKASLNEQEEKLQCKKGAIVIPTEEAGTYDVIVVGGGLSGVCAAVASARTGARTLLVEALPSVGGNGTTGLPISGLCARNSNKIIVQGIVSEILHRLCSRNGSCSDFFCKRWIPIDAEQLQIVLGEILESANVDVLTYSPLLAVVSEQSTLREAIFYNKDGCALRYQAKMFVDATGDAQVARLAGITTVMGRQHDGLTQTMSLVFSVAGIDESRAPANDIVVDLWHKLQDTGHIKLNQRRNPSFNSMIHRPGWRSLIATRVQVPKGTDNRFLSQAELIGRKQVDEFIESFLHPHVPGYEGCFLAQIAGHIGVRETRRIVGLYEITAEDLLMGRKHADAIACNASSIENHKADSSSTEWQHLRDGEYYTVPLRALVALEATNLFACGRCISATHEALAALRVLSPSMATGQAAGTAAALAALKRLSSHDLDPNLVRGALAVAGAVID</sequence>
<dbReference type="GO" id="GO:0051539">
    <property type="term" value="F:4 iron, 4 sulfur cluster binding"/>
    <property type="evidence" value="ECO:0007669"/>
    <property type="project" value="UniProtKB-KW"/>
</dbReference>
<keyword evidence="1" id="KW-0004">4Fe-4S</keyword>
<dbReference type="VEuPathDB" id="FungiDB:Z518_06749"/>
<protein>
    <recommendedName>
        <fullName evidence="8">FAD dependent oxidoreductase domain-containing protein</fullName>
    </recommendedName>
</protein>
<keyword evidence="2" id="KW-0479">Metal-binding</keyword>
<evidence type="ECO:0000256" key="2">
    <source>
        <dbReference type="ARBA" id="ARBA00022723"/>
    </source>
</evidence>
<proteinExistence type="predicted"/>
<dbReference type="GO" id="GO:0016491">
    <property type="term" value="F:oxidoreductase activity"/>
    <property type="evidence" value="ECO:0007669"/>
    <property type="project" value="UniProtKB-KW"/>
</dbReference>
<name>A0A0D2FMH3_9EURO</name>
<dbReference type="InterPro" id="IPR036188">
    <property type="entry name" value="FAD/NAD-bd_sf"/>
</dbReference>